<sequence>MACCTSLFCPSSCHIDELSSPSLTTGSAAIERLDLSGFERCGHYWTRSPSELRAALATSLQDGLMSGEADERVRQVRAELPFSGESGGGMIEGELYRALHRPSAR</sequence>
<evidence type="ECO:0000313" key="1">
    <source>
        <dbReference type="EMBL" id="MBB3166109.1"/>
    </source>
</evidence>
<accession>A0ABR6GIP2</accession>
<evidence type="ECO:0008006" key="3">
    <source>
        <dbReference type="Google" id="ProtNLM"/>
    </source>
</evidence>
<dbReference type="EMBL" id="JACHXX010000014">
    <property type="protein sequence ID" value="MBB3166109.1"/>
    <property type="molecule type" value="Genomic_DNA"/>
</dbReference>
<protein>
    <recommendedName>
        <fullName evidence="3">Type II toxin-antitoxin system ParD family antitoxin</fullName>
    </recommendedName>
</protein>
<keyword evidence="2" id="KW-1185">Reference proteome</keyword>
<comment type="caution">
    <text evidence="1">The sequence shown here is derived from an EMBL/GenBank/DDBJ whole genome shotgun (WGS) entry which is preliminary data.</text>
</comment>
<proteinExistence type="predicted"/>
<reference evidence="1 2" key="1">
    <citation type="submission" date="2020-08" db="EMBL/GenBank/DDBJ databases">
        <title>Genomic Encyclopedia of Type Strains, Phase III (KMG-III): the genomes of soil and plant-associated and newly described type strains.</title>
        <authorList>
            <person name="Whitman W."/>
        </authorList>
    </citation>
    <scope>NUCLEOTIDE SEQUENCE [LARGE SCALE GENOMIC DNA]</scope>
    <source>
        <strain evidence="1 2">CECT 8280</strain>
    </source>
</reference>
<evidence type="ECO:0000313" key="2">
    <source>
        <dbReference type="Proteomes" id="UP000542811"/>
    </source>
</evidence>
<name>A0ABR6GIP2_9HYPH</name>
<dbReference type="Proteomes" id="UP000542811">
    <property type="component" value="Unassembled WGS sequence"/>
</dbReference>
<organism evidence="1 2">
    <name type="scientific">Rhizobium laguerreae</name>
    <dbReference type="NCBI Taxonomy" id="1076926"/>
    <lineage>
        <taxon>Bacteria</taxon>
        <taxon>Pseudomonadati</taxon>
        <taxon>Pseudomonadota</taxon>
        <taxon>Alphaproteobacteria</taxon>
        <taxon>Hyphomicrobiales</taxon>
        <taxon>Rhizobiaceae</taxon>
        <taxon>Rhizobium/Agrobacterium group</taxon>
        <taxon>Rhizobium</taxon>
    </lineage>
</organism>
<gene>
    <name evidence="1" type="ORF">FHS25_006625</name>
</gene>